<accession>A0A952KF66</accession>
<gene>
    <name evidence="2" type="primary">tssA</name>
    <name evidence="2" type="ORF">JF625_12960</name>
</gene>
<protein>
    <submittedName>
        <fullName evidence="2">Type VI secretion system protein TssA</fullName>
    </submittedName>
</protein>
<dbReference type="Proteomes" id="UP000700706">
    <property type="component" value="Unassembled WGS sequence"/>
</dbReference>
<feature type="domain" description="ImpA N-terminal" evidence="1">
    <location>
        <begin position="18"/>
        <end position="145"/>
    </location>
</feature>
<sequence length="375" mass="40551">MSSSVQTPAILDIEALAAPVPGPAPHGEDLRSDFTSGADFQRLRDLRTRVRALERAADAADDETRPVAEWREILDLGTELLTRRSKDLEIAAMMVEGLARLHGYAGLRDGFGLIRVLVERYWDGLFPEPDEDGVSTRVRPVTGLNGEGGEGTLIQPLRRIPLIHGQQRHYSLWQVAQAGDVAGLDPAQRQLRLDGGATDLEAVRAAAQEMTAAAVNALLADIAAAQEAFQALCRILDERCGADSPPSSNIRNVIEAARDAVFLALGDRAEALRAPQETQELAAAVPGQAAGNGQVPQAAARSGEIRTREDAFRLVELAAAWFRQAEPQAVISYTLTEAVRRARLSLPELLEELLRDETARGDFLITAGVKPRIGE</sequence>
<dbReference type="NCBIfam" id="TIGR03363">
    <property type="entry name" value="VI_chp_8"/>
    <property type="match status" value="1"/>
</dbReference>
<evidence type="ECO:0000313" key="2">
    <source>
        <dbReference type="EMBL" id="MBW8726050.1"/>
    </source>
</evidence>
<reference evidence="2" key="1">
    <citation type="submission" date="2020-06" db="EMBL/GenBank/DDBJ databases">
        <title>Stable isotope informed genome-resolved metagenomics uncovers potential trophic interactions in rhizosphere soil.</title>
        <authorList>
            <person name="Starr E.P."/>
            <person name="Shi S."/>
            <person name="Blazewicz S.J."/>
            <person name="Koch B.J."/>
            <person name="Probst A.J."/>
            <person name="Hungate B.A."/>
            <person name="Pett-Ridge J."/>
            <person name="Firestone M.K."/>
            <person name="Banfield J.F."/>
        </authorList>
    </citation>
    <scope>NUCLEOTIDE SEQUENCE</scope>
    <source>
        <strain evidence="2">YM_69_17</strain>
    </source>
</reference>
<proteinExistence type="predicted"/>
<organism evidence="2 3">
    <name type="scientific">Inquilinus limosus</name>
    <dbReference type="NCBI Taxonomy" id="171674"/>
    <lineage>
        <taxon>Bacteria</taxon>
        <taxon>Pseudomonadati</taxon>
        <taxon>Pseudomonadota</taxon>
        <taxon>Alphaproteobacteria</taxon>
        <taxon>Rhodospirillales</taxon>
        <taxon>Rhodospirillaceae</taxon>
        <taxon>Inquilinus</taxon>
    </lineage>
</organism>
<dbReference type="PANTHER" id="PTHR37951:SF1">
    <property type="entry name" value="TYPE VI SECRETION SYSTEM COMPONENT TSSA1"/>
    <property type="match status" value="1"/>
</dbReference>
<dbReference type="Pfam" id="PF06812">
    <property type="entry name" value="ImpA_N"/>
    <property type="match status" value="1"/>
</dbReference>
<dbReference type="InterPro" id="IPR017740">
    <property type="entry name" value="TssA-like"/>
</dbReference>
<dbReference type="PANTHER" id="PTHR37951">
    <property type="entry name" value="CYTOPLASMIC PROTEIN-RELATED"/>
    <property type="match status" value="1"/>
</dbReference>
<dbReference type="EMBL" id="JAEKLZ010000195">
    <property type="protein sequence ID" value="MBW8726050.1"/>
    <property type="molecule type" value="Genomic_DNA"/>
</dbReference>
<name>A0A952KF66_9PROT</name>
<comment type="caution">
    <text evidence="2">The sequence shown here is derived from an EMBL/GenBank/DDBJ whole genome shotgun (WGS) entry which is preliminary data.</text>
</comment>
<dbReference type="AlphaFoldDB" id="A0A952KF66"/>
<dbReference type="InterPro" id="IPR010657">
    <property type="entry name" value="ImpA_N"/>
</dbReference>
<evidence type="ECO:0000259" key="1">
    <source>
        <dbReference type="Pfam" id="PF06812"/>
    </source>
</evidence>
<evidence type="ECO:0000313" key="3">
    <source>
        <dbReference type="Proteomes" id="UP000700706"/>
    </source>
</evidence>